<name>A0ACB8QFQ6_9AGAM</name>
<dbReference type="EMBL" id="MU273612">
    <property type="protein sequence ID" value="KAI0030639.1"/>
    <property type="molecule type" value="Genomic_DNA"/>
</dbReference>
<evidence type="ECO:0000313" key="1">
    <source>
        <dbReference type="EMBL" id="KAI0030639.1"/>
    </source>
</evidence>
<reference evidence="1" key="1">
    <citation type="submission" date="2021-02" db="EMBL/GenBank/DDBJ databases">
        <authorList>
            <consortium name="DOE Joint Genome Institute"/>
            <person name="Ahrendt S."/>
            <person name="Looney B.P."/>
            <person name="Miyauchi S."/>
            <person name="Morin E."/>
            <person name="Drula E."/>
            <person name="Courty P.E."/>
            <person name="Chicoki N."/>
            <person name="Fauchery L."/>
            <person name="Kohler A."/>
            <person name="Kuo A."/>
            <person name="Labutti K."/>
            <person name="Pangilinan J."/>
            <person name="Lipzen A."/>
            <person name="Riley R."/>
            <person name="Andreopoulos W."/>
            <person name="He G."/>
            <person name="Johnson J."/>
            <person name="Barry K.W."/>
            <person name="Grigoriev I.V."/>
            <person name="Nagy L."/>
            <person name="Hibbett D."/>
            <person name="Henrissat B."/>
            <person name="Matheny P.B."/>
            <person name="Labbe J."/>
            <person name="Martin F."/>
        </authorList>
    </citation>
    <scope>NUCLEOTIDE SEQUENCE</scope>
    <source>
        <strain evidence="1">EC-137</strain>
    </source>
</reference>
<dbReference type="Proteomes" id="UP000814128">
    <property type="component" value="Unassembled WGS sequence"/>
</dbReference>
<gene>
    <name evidence="1" type="ORF">K488DRAFT_53824</name>
</gene>
<protein>
    <submittedName>
        <fullName evidence="1">Major facilitator superfamily domain-containing protein</fullName>
    </submittedName>
</protein>
<reference evidence="1" key="2">
    <citation type="journal article" date="2022" name="New Phytol.">
        <title>Evolutionary transition to the ectomycorrhizal habit in the genomes of a hyperdiverse lineage of mushroom-forming fungi.</title>
        <authorList>
            <person name="Looney B."/>
            <person name="Miyauchi S."/>
            <person name="Morin E."/>
            <person name="Drula E."/>
            <person name="Courty P.E."/>
            <person name="Kohler A."/>
            <person name="Kuo A."/>
            <person name="LaButti K."/>
            <person name="Pangilinan J."/>
            <person name="Lipzen A."/>
            <person name="Riley R."/>
            <person name="Andreopoulos W."/>
            <person name="He G."/>
            <person name="Johnson J."/>
            <person name="Nolan M."/>
            <person name="Tritt A."/>
            <person name="Barry K.W."/>
            <person name="Grigoriev I.V."/>
            <person name="Nagy L.G."/>
            <person name="Hibbett D."/>
            <person name="Henrissat B."/>
            <person name="Matheny P.B."/>
            <person name="Labbe J."/>
            <person name="Martin F.M."/>
        </authorList>
    </citation>
    <scope>NUCLEOTIDE SEQUENCE</scope>
    <source>
        <strain evidence="1">EC-137</strain>
    </source>
</reference>
<organism evidence="1 2">
    <name type="scientific">Vararia minispora EC-137</name>
    <dbReference type="NCBI Taxonomy" id="1314806"/>
    <lineage>
        <taxon>Eukaryota</taxon>
        <taxon>Fungi</taxon>
        <taxon>Dikarya</taxon>
        <taxon>Basidiomycota</taxon>
        <taxon>Agaricomycotina</taxon>
        <taxon>Agaricomycetes</taxon>
        <taxon>Russulales</taxon>
        <taxon>Lachnocladiaceae</taxon>
        <taxon>Vararia</taxon>
    </lineage>
</organism>
<keyword evidence="2" id="KW-1185">Reference proteome</keyword>
<comment type="caution">
    <text evidence="1">The sequence shown here is derived from an EMBL/GenBank/DDBJ whole genome shotgun (WGS) entry which is preliminary data.</text>
</comment>
<accession>A0ACB8QFQ6</accession>
<sequence>MISERLPVPHVDLLPPTTQHVTPLPVLSIIVLSILLLGEFLTACVSMPFLLFMSSACESSINYFALLIRTPVSSFFLGQLLTSVLWASIASRYNPRVVLITSLAGATLTCFAFGWCTTYRAALATRFAQGLFAGAAGVARGCVNSVTDSTNASRAYAIISFFWGVGGVLGSVIGGTFESPAQKWPSVFGSESVLVDHPYILPTSIAASVTLIGAILSLFLAEDGGPRQRAPLLAEKSLVSSTVPPTTPKHQPLFMTPVSHPMAIPEDVERSPRFLRGYGSINFRDSSLVPRPRGISVEAPHKDLKRGISASRSSLRNAAKGIVERIAAANMDRVSSLSDVWVTAALNVEPLDGEDGNGDYDKANEEDHCNSAIHPQESDHTIVAQQTRDTSGSFYADVSDNVRPSRMYPGVPLPSRNYSISLTPTPITTTEPPRELGMDSLPWMILAQYGLLALHTVTHDMIFMSFLVSDYEHGGLNLTAANFSQLTALMCLFQIAYQFFLYPFLSTKLSHLAILRLGGLLFIPAYLGTTLLHFLAAPEDEWGGLDLGAGLILAQAIRYCGNTLSFTAIAILINCASPPPVIGLANGIGQGVVSLARFIGPILGGYIWSTSVDDNPNGFYIPFFTITSVVVFAIVNSLAV</sequence>
<evidence type="ECO:0000313" key="2">
    <source>
        <dbReference type="Proteomes" id="UP000814128"/>
    </source>
</evidence>
<proteinExistence type="predicted"/>